<organism evidence="1 2">
    <name type="scientific">Periplaneta americana</name>
    <name type="common">American cockroach</name>
    <name type="synonym">Blatta americana</name>
    <dbReference type="NCBI Taxonomy" id="6978"/>
    <lineage>
        <taxon>Eukaryota</taxon>
        <taxon>Metazoa</taxon>
        <taxon>Ecdysozoa</taxon>
        <taxon>Arthropoda</taxon>
        <taxon>Hexapoda</taxon>
        <taxon>Insecta</taxon>
        <taxon>Pterygota</taxon>
        <taxon>Neoptera</taxon>
        <taxon>Polyneoptera</taxon>
        <taxon>Dictyoptera</taxon>
        <taxon>Blattodea</taxon>
        <taxon>Blattoidea</taxon>
        <taxon>Blattidae</taxon>
        <taxon>Blattinae</taxon>
        <taxon>Periplaneta</taxon>
    </lineage>
</organism>
<dbReference type="EMBL" id="JAJSOF020000015">
    <property type="protein sequence ID" value="KAJ4442006.1"/>
    <property type="molecule type" value="Genomic_DNA"/>
</dbReference>
<dbReference type="InterPro" id="IPR036397">
    <property type="entry name" value="RNaseH_sf"/>
</dbReference>
<dbReference type="PANTHER" id="PTHR47027:SF20">
    <property type="entry name" value="REVERSE TRANSCRIPTASE-LIKE PROTEIN WITH RNA-DIRECTED DNA POLYMERASE DOMAIN"/>
    <property type="match status" value="1"/>
</dbReference>
<name>A0ABQ8T7P7_PERAM</name>
<gene>
    <name evidence="1" type="ORF">ANN_11870</name>
</gene>
<evidence type="ECO:0000313" key="1">
    <source>
        <dbReference type="EMBL" id="KAJ4442006.1"/>
    </source>
</evidence>
<dbReference type="Gene3D" id="3.30.420.10">
    <property type="entry name" value="Ribonuclease H-like superfamily/Ribonuclease H"/>
    <property type="match status" value="1"/>
</dbReference>
<comment type="caution">
    <text evidence="1">The sequence shown here is derived from an EMBL/GenBank/DDBJ whole genome shotgun (WGS) entry which is preliminary data.</text>
</comment>
<keyword evidence="2" id="KW-1185">Reference proteome</keyword>
<dbReference type="PANTHER" id="PTHR47027">
    <property type="entry name" value="REVERSE TRANSCRIPTASE DOMAIN-CONTAINING PROTEIN"/>
    <property type="match status" value="1"/>
</dbReference>
<proteinExistence type="predicted"/>
<reference evidence="1 2" key="1">
    <citation type="journal article" date="2022" name="Allergy">
        <title>Genome assembly and annotation of Periplaneta americana reveal a comprehensive cockroach allergen profile.</title>
        <authorList>
            <person name="Wang L."/>
            <person name="Xiong Q."/>
            <person name="Saelim N."/>
            <person name="Wang L."/>
            <person name="Nong W."/>
            <person name="Wan A.T."/>
            <person name="Shi M."/>
            <person name="Liu X."/>
            <person name="Cao Q."/>
            <person name="Hui J.H.L."/>
            <person name="Sookrung N."/>
            <person name="Leung T.F."/>
            <person name="Tungtrongchitr A."/>
            <person name="Tsui S.K.W."/>
        </authorList>
    </citation>
    <scope>NUCLEOTIDE SEQUENCE [LARGE SCALE GENOMIC DNA]</scope>
    <source>
        <strain evidence="1">PWHHKU_190912</strain>
    </source>
</reference>
<dbReference type="Proteomes" id="UP001148838">
    <property type="component" value="Unassembled WGS sequence"/>
</dbReference>
<accession>A0ABQ8T7P7</accession>
<evidence type="ECO:0000313" key="2">
    <source>
        <dbReference type="Proteomes" id="UP001148838"/>
    </source>
</evidence>
<protein>
    <submittedName>
        <fullName evidence="1">Uncharacterized protein</fullName>
    </submittedName>
</protein>
<sequence length="204" mass="23500">MITFVNTDLFREEIDTARRSEGTLLAGRKRKRMTSSMISVAVERWIGYQGPVPWPARSPDLNPLDFFLINNPSLTICCHLLLPCRKTEVRRSSVTLEPYSEEETMLRDMLLALNDSCKQYAMKINGNKTETMVVGRKVKKINMRILNEVAEQVDNFKYLGCTISSNTSCCQEVRRRIAMAKEAFNRKRNIFCGPLGKERRKITQ</sequence>